<protein>
    <recommendedName>
        <fullName evidence="1">Methyltransferase type 11 domain-containing protein</fullName>
    </recommendedName>
</protein>
<gene>
    <name evidence="2" type="ORF">S01H1_20027</name>
</gene>
<feature type="non-terminal residue" evidence="2">
    <location>
        <position position="231"/>
    </location>
</feature>
<dbReference type="InterPro" id="IPR013216">
    <property type="entry name" value="Methyltransf_11"/>
</dbReference>
<dbReference type="AlphaFoldDB" id="X0UD64"/>
<dbReference type="GO" id="GO:0008757">
    <property type="term" value="F:S-adenosylmethionine-dependent methyltransferase activity"/>
    <property type="evidence" value="ECO:0007669"/>
    <property type="project" value="InterPro"/>
</dbReference>
<dbReference type="SUPFAM" id="SSF53335">
    <property type="entry name" value="S-adenosyl-L-methionine-dependent methyltransferases"/>
    <property type="match status" value="1"/>
</dbReference>
<evidence type="ECO:0000313" key="2">
    <source>
        <dbReference type="EMBL" id="GAF98332.1"/>
    </source>
</evidence>
<organism evidence="2">
    <name type="scientific">marine sediment metagenome</name>
    <dbReference type="NCBI Taxonomy" id="412755"/>
    <lineage>
        <taxon>unclassified sequences</taxon>
        <taxon>metagenomes</taxon>
        <taxon>ecological metagenomes</taxon>
    </lineage>
</organism>
<feature type="domain" description="Methyltransferase type 11" evidence="1">
    <location>
        <begin position="30"/>
        <end position="79"/>
    </location>
</feature>
<dbReference type="InterPro" id="IPR029063">
    <property type="entry name" value="SAM-dependent_MTases_sf"/>
</dbReference>
<evidence type="ECO:0000259" key="1">
    <source>
        <dbReference type="Pfam" id="PF08241"/>
    </source>
</evidence>
<comment type="caution">
    <text evidence="2">The sequence shown here is derived from an EMBL/GenBank/DDBJ whole genome shotgun (WGS) entry which is preliminary data.</text>
</comment>
<dbReference type="Pfam" id="PF08241">
    <property type="entry name" value="Methyltransf_11"/>
    <property type="match status" value="1"/>
</dbReference>
<proteinExistence type="predicted"/>
<dbReference type="EMBL" id="BARS01010898">
    <property type="protein sequence ID" value="GAF98332.1"/>
    <property type="molecule type" value="Genomic_DNA"/>
</dbReference>
<sequence>MIKLNLGCGLKRSGNGFVNIDNRAEVNPDLVHDITTGLSYKDNEVDEIVAVDFIEHLERMEVLNLMDEIWRVLKHEGRFSHITPSDEGRGAWQDPYHKSAWNINTWRYYFTHPAYRELYNTKANFKILHLEDVWTGDKICHTHCIYEAIKQPTKELNVMLGCIYNDRRKIETILKRSFLESMVIFAKYNPESATKGLNAALDNIEKEDGDIAILAHQDIFFPPGWQKRLME</sequence>
<dbReference type="Gene3D" id="3.40.50.150">
    <property type="entry name" value="Vaccinia Virus protein VP39"/>
    <property type="match status" value="1"/>
</dbReference>
<accession>X0UD64</accession>
<reference evidence="2" key="1">
    <citation type="journal article" date="2014" name="Front. Microbiol.">
        <title>High frequency of phylogenetically diverse reductive dehalogenase-homologous genes in deep subseafloor sedimentary metagenomes.</title>
        <authorList>
            <person name="Kawai M."/>
            <person name="Futagami T."/>
            <person name="Toyoda A."/>
            <person name="Takaki Y."/>
            <person name="Nishi S."/>
            <person name="Hori S."/>
            <person name="Arai W."/>
            <person name="Tsubouchi T."/>
            <person name="Morono Y."/>
            <person name="Uchiyama I."/>
            <person name="Ito T."/>
            <person name="Fujiyama A."/>
            <person name="Inagaki F."/>
            <person name="Takami H."/>
        </authorList>
    </citation>
    <scope>NUCLEOTIDE SEQUENCE</scope>
    <source>
        <strain evidence="2">Expedition CK06-06</strain>
    </source>
</reference>
<name>X0UD64_9ZZZZ</name>